<evidence type="ECO:0000256" key="1">
    <source>
        <dbReference type="SAM" id="SignalP"/>
    </source>
</evidence>
<keyword evidence="1" id="KW-0732">Signal</keyword>
<dbReference type="Proteomes" id="UP000245783">
    <property type="component" value="Unassembled WGS sequence"/>
</dbReference>
<keyword evidence="3" id="KW-1185">Reference proteome</keyword>
<gene>
    <name evidence="2" type="ORF">IE81DRAFT_174624</name>
</gene>
<organism evidence="2 3">
    <name type="scientific">Ceraceosorus guamensis</name>
    <dbReference type="NCBI Taxonomy" id="1522189"/>
    <lineage>
        <taxon>Eukaryota</taxon>
        <taxon>Fungi</taxon>
        <taxon>Dikarya</taxon>
        <taxon>Basidiomycota</taxon>
        <taxon>Ustilaginomycotina</taxon>
        <taxon>Exobasidiomycetes</taxon>
        <taxon>Ceraceosorales</taxon>
        <taxon>Ceraceosoraceae</taxon>
        <taxon>Ceraceosorus</taxon>
    </lineage>
</organism>
<protein>
    <recommendedName>
        <fullName evidence="4">Secreted protein</fullName>
    </recommendedName>
</protein>
<accession>A0A316VVJ8</accession>
<dbReference type="AlphaFoldDB" id="A0A316VVJ8"/>
<dbReference type="EMBL" id="KZ819392">
    <property type="protein sequence ID" value="PWN41510.1"/>
    <property type="molecule type" value="Genomic_DNA"/>
</dbReference>
<dbReference type="RefSeq" id="XP_025368670.1">
    <property type="nucleotide sequence ID" value="XM_025510659.1"/>
</dbReference>
<feature type="signal peptide" evidence="1">
    <location>
        <begin position="1"/>
        <end position="15"/>
    </location>
</feature>
<evidence type="ECO:0000313" key="3">
    <source>
        <dbReference type="Proteomes" id="UP000245783"/>
    </source>
</evidence>
<dbReference type="InParanoid" id="A0A316VVJ8"/>
<feature type="chain" id="PRO_5016363671" description="Secreted protein" evidence="1">
    <location>
        <begin position="16"/>
        <end position="88"/>
    </location>
</feature>
<reference evidence="2 3" key="1">
    <citation type="journal article" date="2018" name="Mol. Biol. Evol.">
        <title>Broad Genomic Sampling Reveals a Smut Pathogenic Ancestry of the Fungal Clade Ustilaginomycotina.</title>
        <authorList>
            <person name="Kijpornyongpan T."/>
            <person name="Mondo S.J."/>
            <person name="Barry K."/>
            <person name="Sandor L."/>
            <person name="Lee J."/>
            <person name="Lipzen A."/>
            <person name="Pangilinan J."/>
            <person name="LaButti K."/>
            <person name="Hainaut M."/>
            <person name="Henrissat B."/>
            <person name="Grigoriev I.V."/>
            <person name="Spatafora J.W."/>
            <person name="Aime M.C."/>
        </authorList>
    </citation>
    <scope>NUCLEOTIDE SEQUENCE [LARGE SCALE GENOMIC DNA]</scope>
    <source>
        <strain evidence="2 3">MCA 4658</strain>
    </source>
</reference>
<evidence type="ECO:0000313" key="2">
    <source>
        <dbReference type="EMBL" id="PWN41510.1"/>
    </source>
</evidence>
<evidence type="ECO:0008006" key="4">
    <source>
        <dbReference type="Google" id="ProtNLM"/>
    </source>
</evidence>
<sequence length="88" mass="9639">MWMQAIHHWISLAAADLLGAACGFEAITASAPTSQPCHSMRWHDEDELRSYVTRVAFCLLGVCPCYQSVNEKVAATIIWPAGVMALDC</sequence>
<dbReference type="GeneID" id="37032529"/>
<name>A0A316VVJ8_9BASI</name>
<proteinExistence type="predicted"/>